<evidence type="ECO:0000256" key="3">
    <source>
        <dbReference type="ARBA" id="ARBA00022475"/>
    </source>
</evidence>
<dbReference type="EMBL" id="QRHA01000009">
    <property type="protein sequence ID" value="RDV24655.1"/>
    <property type="molecule type" value="Genomic_DNA"/>
</dbReference>
<gene>
    <name evidence="10" type="ORF">DXV75_13285</name>
</gene>
<feature type="transmembrane region" description="Helical" evidence="8">
    <location>
        <begin position="368"/>
        <end position="393"/>
    </location>
</feature>
<feature type="transmembrane region" description="Helical" evidence="8">
    <location>
        <begin position="6"/>
        <end position="22"/>
    </location>
</feature>
<keyword evidence="6 8" id="KW-0472">Membrane</keyword>
<dbReference type="Pfam" id="PF00361">
    <property type="entry name" value="Proton_antipo_M"/>
    <property type="match status" value="1"/>
</dbReference>
<reference evidence="11" key="1">
    <citation type="submission" date="2018-08" db="EMBL/GenBank/DDBJ databases">
        <authorList>
            <person name="Zhang J."/>
            <person name="Du Z.-J."/>
        </authorList>
    </citation>
    <scope>NUCLEOTIDE SEQUENCE [LARGE SCALE GENOMIC DNA]</scope>
    <source>
        <strain evidence="11">KCTC 52655</strain>
    </source>
</reference>
<accession>A0A3D8M537</accession>
<evidence type="ECO:0000256" key="7">
    <source>
        <dbReference type="RuleBase" id="RU000320"/>
    </source>
</evidence>
<keyword evidence="11" id="KW-1185">Reference proteome</keyword>
<dbReference type="RefSeq" id="WP_115593901.1">
    <property type="nucleotide sequence ID" value="NZ_QRHA01000009.1"/>
</dbReference>
<feature type="transmembrane region" description="Helical" evidence="8">
    <location>
        <begin position="208"/>
        <end position="232"/>
    </location>
</feature>
<evidence type="ECO:0000313" key="10">
    <source>
        <dbReference type="EMBL" id="RDV24655.1"/>
    </source>
</evidence>
<feature type="transmembrane region" description="Helical" evidence="8">
    <location>
        <begin position="306"/>
        <end position="324"/>
    </location>
</feature>
<evidence type="ECO:0000259" key="9">
    <source>
        <dbReference type="Pfam" id="PF00361"/>
    </source>
</evidence>
<comment type="caution">
    <text evidence="10">The sequence shown here is derived from an EMBL/GenBank/DDBJ whole genome shotgun (WGS) entry which is preliminary data.</text>
</comment>
<dbReference type="PANTHER" id="PTHR42703:SF1">
    <property type="entry name" value="NA(+)_H(+) ANTIPORTER SUBUNIT D1"/>
    <property type="match status" value="1"/>
</dbReference>
<dbReference type="OrthoDB" id="9768329at2"/>
<evidence type="ECO:0000256" key="8">
    <source>
        <dbReference type="SAM" id="Phobius"/>
    </source>
</evidence>
<protein>
    <submittedName>
        <fullName evidence="10">Monovalent cation/H+ antiporter subunit D family protein</fullName>
    </submittedName>
</protein>
<name>A0A3D8M537_9ALTE</name>
<dbReference type="InterPro" id="IPR050586">
    <property type="entry name" value="CPA3_Na-H_Antiporter_D"/>
</dbReference>
<feature type="transmembrane region" description="Helical" evidence="8">
    <location>
        <begin position="78"/>
        <end position="101"/>
    </location>
</feature>
<comment type="subcellular location">
    <subcellularLocation>
        <location evidence="1">Cell membrane</location>
        <topology evidence="1">Multi-pass membrane protein</topology>
    </subcellularLocation>
    <subcellularLocation>
        <location evidence="7">Membrane</location>
        <topology evidence="7">Multi-pass membrane protein</topology>
    </subcellularLocation>
</comment>
<feature type="transmembrane region" description="Helical" evidence="8">
    <location>
        <begin position="113"/>
        <end position="130"/>
    </location>
</feature>
<evidence type="ECO:0000256" key="5">
    <source>
        <dbReference type="ARBA" id="ARBA00022989"/>
    </source>
</evidence>
<feature type="transmembrane region" description="Helical" evidence="8">
    <location>
        <begin position="280"/>
        <end position="297"/>
    </location>
</feature>
<feature type="domain" description="NADH:quinone oxidoreductase/Mrp antiporter transmembrane" evidence="9">
    <location>
        <begin position="130"/>
        <end position="415"/>
    </location>
</feature>
<evidence type="ECO:0000256" key="1">
    <source>
        <dbReference type="ARBA" id="ARBA00004651"/>
    </source>
</evidence>
<evidence type="ECO:0000256" key="4">
    <source>
        <dbReference type="ARBA" id="ARBA00022692"/>
    </source>
</evidence>
<proteinExistence type="inferred from homology"/>
<dbReference type="GO" id="GO:0005886">
    <property type="term" value="C:plasma membrane"/>
    <property type="evidence" value="ECO:0007669"/>
    <property type="project" value="UniProtKB-SubCell"/>
</dbReference>
<organism evidence="10 11">
    <name type="scientific">Alteromonas aestuariivivens</name>
    <dbReference type="NCBI Taxonomy" id="1938339"/>
    <lineage>
        <taxon>Bacteria</taxon>
        <taxon>Pseudomonadati</taxon>
        <taxon>Pseudomonadota</taxon>
        <taxon>Gammaproteobacteria</taxon>
        <taxon>Alteromonadales</taxon>
        <taxon>Alteromonadaceae</taxon>
        <taxon>Alteromonas/Salinimonas group</taxon>
        <taxon>Alteromonas</taxon>
    </lineage>
</organism>
<evidence type="ECO:0000313" key="11">
    <source>
        <dbReference type="Proteomes" id="UP000256561"/>
    </source>
</evidence>
<feature type="transmembrane region" description="Helical" evidence="8">
    <location>
        <begin position="34"/>
        <end position="53"/>
    </location>
</feature>
<feature type="transmembrane region" description="Helical" evidence="8">
    <location>
        <begin position="244"/>
        <end position="268"/>
    </location>
</feature>
<sequence>MNTPLLILLSVLVPLTGAGLVSQLQRLPNLRETITLLSAVVLFIINLLLYNTFPEMTSQRLVLAEPFENLPIAFRVEAYGLLFALVASGLWIVTSIYSIGYMRAHDELNQTRFYTLFAVAIACVMAIAYSDNLFTLFLFYEALTVTTYPLVTHAGTKQAKKQGRVYLVLLMGSSVAFLLPAIVLTYLQAGRLDFVAGGLLSGVLNAQWLAPLLLLYLLGIAKAGIMPLHHWLPSAMVAPTPVSALLHAVAVVKAGVFTILKVVVYVIGPDFIAGQGAHHWLVWLPMLTILVASLIAMTKDHLKERLAYSTISQLSYIVLGALAANSYGLQGASLHIAMHAFAKITLFFAAGAILVANHKTKVSELAGLGHAMPFTFAMFTIGSLSIIGLPVFGGMWSKWYLIAGAAAFDGPTFTQWAMLATLTVSSLLNIAYLLTIPVRAFFASPGIPSVHAKEAPLPCLIGMAVPAIFCIYLFFDPHWLLNLSQPTTANGLP</sequence>
<dbReference type="Proteomes" id="UP000256561">
    <property type="component" value="Unassembled WGS sequence"/>
</dbReference>
<keyword evidence="3" id="KW-1003">Cell membrane</keyword>
<feature type="transmembrane region" description="Helical" evidence="8">
    <location>
        <begin position="413"/>
        <end position="434"/>
    </location>
</feature>
<evidence type="ECO:0000256" key="6">
    <source>
        <dbReference type="ARBA" id="ARBA00023136"/>
    </source>
</evidence>
<dbReference type="InterPro" id="IPR001750">
    <property type="entry name" value="ND/Mrp_TM"/>
</dbReference>
<keyword evidence="4 7" id="KW-0812">Transmembrane</keyword>
<feature type="transmembrane region" description="Helical" evidence="8">
    <location>
        <begin position="336"/>
        <end position="356"/>
    </location>
</feature>
<keyword evidence="5 8" id="KW-1133">Transmembrane helix</keyword>
<feature type="transmembrane region" description="Helical" evidence="8">
    <location>
        <begin position="166"/>
        <end position="188"/>
    </location>
</feature>
<dbReference type="PANTHER" id="PTHR42703">
    <property type="entry name" value="NADH DEHYDROGENASE"/>
    <property type="match status" value="1"/>
</dbReference>
<dbReference type="AlphaFoldDB" id="A0A3D8M537"/>
<feature type="transmembrane region" description="Helical" evidence="8">
    <location>
        <begin position="455"/>
        <end position="475"/>
    </location>
</feature>
<dbReference type="PRINTS" id="PR01434">
    <property type="entry name" value="NADHDHGNASE5"/>
</dbReference>
<comment type="similarity">
    <text evidence="2">Belongs to the CPA3 antiporters (TC 2.A.63) subunit D family.</text>
</comment>
<evidence type="ECO:0000256" key="2">
    <source>
        <dbReference type="ARBA" id="ARBA00005346"/>
    </source>
</evidence>